<dbReference type="GO" id="GO:0008270">
    <property type="term" value="F:zinc ion binding"/>
    <property type="evidence" value="ECO:0007669"/>
    <property type="project" value="InterPro"/>
</dbReference>
<gene>
    <name evidence="6" type="ORF">BCIN_04g03220</name>
</gene>
<dbReference type="EMBL" id="CP009808">
    <property type="protein sequence ID" value="ATZ49137.1"/>
    <property type="molecule type" value="Genomic_DNA"/>
</dbReference>
<keyword evidence="4" id="KW-0539">Nucleus</keyword>
<dbReference type="GO" id="GO:0000981">
    <property type="term" value="F:DNA-binding transcription factor activity, RNA polymerase II-specific"/>
    <property type="evidence" value="ECO:0007669"/>
    <property type="project" value="InterPro"/>
</dbReference>
<evidence type="ECO:0000313" key="6">
    <source>
        <dbReference type="EMBL" id="ATZ49137.1"/>
    </source>
</evidence>
<evidence type="ECO:0000259" key="5">
    <source>
        <dbReference type="PROSITE" id="PS50048"/>
    </source>
</evidence>
<dbReference type="SUPFAM" id="SSF57701">
    <property type="entry name" value="Zn2/Cys6 DNA-binding domain"/>
    <property type="match status" value="1"/>
</dbReference>
<reference evidence="6 7" key="3">
    <citation type="journal article" date="2017" name="Mol. Plant Pathol.">
        <title>A gapless genome sequence of the fungus Botrytis cinerea.</title>
        <authorList>
            <person name="Van Kan J.A."/>
            <person name="Stassen J.H."/>
            <person name="Mosbach A."/>
            <person name="Van Der Lee T.A."/>
            <person name="Faino L."/>
            <person name="Farmer A.D."/>
            <person name="Papasotiriou D.G."/>
            <person name="Zhou S."/>
            <person name="Seidl M.F."/>
            <person name="Cottam E."/>
            <person name="Edel D."/>
            <person name="Hahn M."/>
            <person name="Schwartz D.C."/>
            <person name="Dietrich R.A."/>
            <person name="Widdison S."/>
            <person name="Scalliet G."/>
        </authorList>
    </citation>
    <scope>NUCLEOTIDE SEQUENCE [LARGE SCALE GENOMIC DNA]</scope>
    <source>
        <strain evidence="6 7">B05.10</strain>
    </source>
</reference>
<dbReference type="RefSeq" id="XP_024548287.1">
    <property type="nucleotide sequence ID" value="XM_024692509.1"/>
</dbReference>
<dbReference type="Gene3D" id="4.10.240.10">
    <property type="entry name" value="Zn(2)-C6 fungal-type DNA-binding domain"/>
    <property type="match status" value="1"/>
</dbReference>
<dbReference type="InterPro" id="IPR007219">
    <property type="entry name" value="XnlR_reg_dom"/>
</dbReference>
<feature type="domain" description="Zn(2)-C6 fungal-type" evidence="5">
    <location>
        <begin position="14"/>
        <end position="46"/>
    </location>
</feature>
<organism evidence="6 7">
    <name type="scientific">Botryotinia fuckeliana (strain B05.10)</name>
    <name type="common">Noble rot fungus</name>
    <name type="synonym">Botrytis cinerea</name>
    <dbReference type="NCBI Taxonomy" id="332648"/>
    <lineage>
        <taxon>Eukaryota</taxon>
        <taxon>Fungi</taxon>
        <taxon>Dikarya</taxon>
        <taxon>Ascomycota</taxon>
        <taxon>Pezizomycotina</taxon>
        <taxon>Leotiomycetes</taxon>
        <taxon>Helotiales</taxon>
        <taxon>Sclerotiniaceae</taxon>
        <taxon>Botrytis</taxon>
    </lineage>
</organism>
<dbReference type="GO" id="GO:0000978">
    <property type="term" value="F:RNA polymerase II cis-regulatory region sequence-specific DNA binding"/>
    <property type="evidence" value="ECO:0007669"/>
    <property type="project" value="TreeGrafter"/>
</dbReference>
<keyword evidence="1" id="KW-0479">Metal-binding</keyword>
<dbReference type="CDD" id="cd12148">
    <property type="entry name" value="fungal_TF_MHR"/>
    <property type="match status" value="1"/>
</dbReference>
<keyword evidence="3" id="KW-0804">Transcription</keyword>
<dbReference type="Pfam" id="PF00172">
    <property type="entry name" value="Zn_clus"/>
    <property type="match status" value="1"/>
</dbReference>
<protein>
    <recommendedName>
        <fullName evidence="5">Zn(2)-C6 fungal-type domain-containing protein</fullName>
    </recommendedName>
</protein>
<dbReference type="CDD" id="cd00067">
    <property type="entry name" value="GAL4"/>
    <property type="match status" value="1"/>
</dbReference>
<dbReference type="PANTHER" id="PTHR47424:SF4">
    <property type="entry name" value="ZN(II)2CYS6 TRANSCRIPTION FACTOR (EUROFUNG)"/>
    <property type="match status" value="1"/>
</dbReference>
<evidence type="ECO:0000313" key="7">
    <source>
        <dbReference type="Proteomes" id="UP000001798"/>
    </source>
</evidence>
<dbReference type="EMBL" id="CP009808">
    <property type="protein sequence ID" value="ATZ49136.1"/>
    <property type="molecule type" value="Genomic_DNA"/>
</dbReference>
<dbReference type="PANTHER" id="PTHR47424">
    <property type="entry name" value="REGULATORY PROTEIN GAL4"/>
    <property type="match status" value="1"/>
</dbReference>
<reference evidence="6 7" key="2">
    <citation type="journal article" date="2012" name="Eukaryot. Cell">
        <title>Genome update of Botrytis cinerea strains B05.10 and T4.</title>
        <authorList>
            <person name="Staats M."/>
            <person name="van Kan J.A."/>
        </authorList>
    </citation>
    <scope>NUCLEOTIDE SEQUENCE [LARGE SCALE GENOMIC DNA]</scope>
    <source>
        <strain evidence="6 7">B05.10</strain>
    </source>
</reference>
<dbReference type="GO" id="GO:0000435">
    <property type="term" value="P:positive regulation of transcription from RNA polymerase II promoter by galactose"/>
    <property type="evidence" value="ECO:0007669"/>
    <property type="project" value="TreeGrafter"/>
</dbReference>
<evidence type="ECO:0000256" key="2">
    <source>
        <dbReference type="ARBA" id="ARBA00023015"/>
    </source>
</evidence>
<proteinExistence type="predicted"/>
<dbReference type="SMART" id="SM00906">
    <property type="entry name" value="Fungal_trans"/>
    <property type="match status" value="1"/>
</dbReference>
<dbReference type="Pfam" id="PF04082">
    <property type="entry name" value="Fungal_trans"/>
    <property type="match status" value="1"/>
</dbReference>
<sequence length="769" mass="86234">MDTRAPKRQKVTTACDPCRGRKVKCDGHQPVCGPCERRSKSVSCTWATDFLHAPSASADYIKRLEDRIKLLEANNSQGSQIRTNIISSSNSTSGNSLAETISSHRATTSASPASASWLSTVSWEEYPSMNTPEMSANQWQSNPTAAISPRLVPSFQELSKSIDNICASSDLPTHNIVFDQNHGTIVIDRPSAQSFMQEVEKLVTEKIGEASTSTSDTLGFYINTASSAVPNYGSLQRDLDYVLPTREQADSLLTSYFDNVHFLYPFLDKMGLREEYEKIWSCENYTTDQGSLICLINSVFAISSRQTKTTVSNHENMAAIFCRRAQGFLNIPTCSIRSVQSYLNLALYFQSTGESRTCWLCVGNAIRIVQMLELDLSETSERIDKSQARESLRKAWHSCVIMDREVQMLYGRPSMIDPQAAAAIPLHLLAEEDNYQPRHNEENTIEKPQTYTADFYKSCLELYDILYAVFLNSRRGKSDTNVIKGRYTSDNISSPGINISILRLQEELSKWEQENPNHLRLEKRSTHNNLNAVQTRRAVFLHQRYLHIQLLLLTPVLQQLIGTESRNKSESIPLGSVLSHRISQQCAIVCVEIAQEAIDTIYLRETSGSNEISAWWCNVIFLYKSATVLIAGGLCPSVAAEISEASIHESFDKATAILRQYTVFYSSILRLVTVLDILFQIVPQKFSRLKKASQRVEAGAGLSTPDDDNSAVTFQYWCPIKPIRHAASAQQDAVSSNPKNNGSSQILTDLDRLFDTNDFTWLTKMPFNT</sequence>
<dbReference type="AlphaFoldDB" id="A0A384JFF2"/>
<evidence type="ECO:0000256" key="4">
    <source>
        <dbReference type="ARBA" id="ARBA00023242"/>
    </source>
</evidence>
<dbReference type="GeneID" id="36394107"/>
<evidence type="ECO:0000256" key="3">
    <source>
        <dbReference type="ARBA" id="ARBA00023163"/>
    </source>
</evidence>
<dbReference type="SMART" id="SM00066">
    <property type="entry name" value="GAL4"/>
    <property type="match status" value="1"/>
</dbReference>
<dbReference type="GO" id="GO:0005634">
    <property type="term" value="C:nucleus"/>
    <property type="evidence" value="ECO:0007669"/>
    <property type="project" value="TreeGrafter"/>
</dbReference>
<dbReference type="InterPro" id="IPR036864">
    <property type="entry name" value="Zn2-C6_fun-type_DNA-bd_sf"/>
</dbReference>
<keyword evidence="7" id="KW-1185">Reference proteome</keyword>
<evidence type="ECO:0000256" key="1">
    <source>
        <dbReference type="ARBA" id="ARBA00022723"/>
    </source>
</evidence>
<reference evidence="6 7" key="1">
    <citation type="journal article" date="2011" name="PLoS Genet.">
        <title>Genomic analysis of the necrotrophic fungal pathogens Sclerotinia sclerotiorum and Botrytis cinerea.</title>
        <authorList>
            <person name="Amselem J."/>
            <person name="Cuomo C.A."/>
            <person name="van Kan J.A."/>
            <person name="Viaud M."/>
            <person name="Benito E.P."/>
            <person name="Couloux A."/>
            <person name="Coutinho P.M."/>
            <person name="de Vries R.P."/>
            <person name="Dyer P.S."/>
            <person name="Fillinger S."/>
            <person name="Fournier E."/>
            <person name="Gout L."/>
            <person name="Hahn M."/>
            <person name="Kohn L."/>
            <person name="Lapalu N."/>
            <person name="Plummer K.M."/>
            <person name="Pradier J.M."/>
            <person name="Quevillon E."/>
            <person name="Sharon A."/>
            <person name="Simon A."/>
            <person name="ten Have A."/>
            <person name="Tudzynski B."/>
            <person name="Tudzynski P."/>
            <person name="Wincker P."/>
            <person name="Andrew M."/>
            <person name="Anthouard V."/>
            <person name="Beever R.E."/>
            <person name="Beffa R."/>
            <person name="Benoit I."/>
            <person name="Bouzid O."/>
            <person name="Brault B."/>
            <person name="Chen Z."/>
            <person name="Choquer M."/>
            <person name="Collemare J."/>
            <person name="Cotton P."/>
            <person name="Danchin E.G."/>
            <person name="Da Silva C."/>
            <person name="Gautier A."/>
            <person name="Giraud C."/>
            <person name="Giraud T."/>
            <person name="Gonzalez C."/>
            <person name="Grossetete S."/>
            <person name="Guldener U."/>
            <person name="Henrissat B."/>
            <person name="Howlett B.J."/>
            <person name="Kodira C."/>
            <person name="Kretschmer M."/>
            <person name="Lappartient A."/>
            <person name="Leroch M."/>
            <person name="Levis C."/>
            <person name="Mauceli E."/>
            <person name="Neuveglise C."/>
            <person name="Oeser B."/>
            <person name="Pearson M."/>
            <person name="Poulain J."/>
            <person name="Poussereau N."/>
            <person name="Quesneville H."/>
            <person name="Rascle C."/>
            <person name="Schumacher J."/>
            <person name="Segurens B."/>
            <person name="Sexton A."/>
            <person name="Silva E."/>
            <person name="Sirven C."/>
            <person name="Soanes D.M."/>
            <person name="Talbot N.J."/>
            <person name="Templeton M."/>
            <person name="Yandava C."/>
            <person name="Yarden O."/>
            <person name="Zeng Q."/>
            <person name="Rollins J.A."/>
            <person name="Lebrun M.H."/>
            <person name="Dickman M."/>
        </authorList>
    </citation>
    <scope>NUCLEOTIDE SEQUENCE [LARGE SCALE GENOMIC DNA]</scope>
    <source>
        <strain evidence="6 7">B05.10</strain>
    </source>
</reference>
<name>A0A384JFF2_BOTFB</name>
<accession>A0A384JFF2</accession>
<dbReference type="InterPro" id="IPR051127">
    <property type="entry name" value="Fungal_SecMet_Regulators"/>
</dbReference>
<keyword evidence="2" id="KW-0805">Transcription regulation</keyword>
<dbReference type="OrthoDB" id="424974at2759"/>
<dbReference type="InterPro" id="IPR001138">
    <property type="entry name" value="Zn2Cys6_DnaBD"/>
</dbReference>
<dbReference type="PROSITE" id="PS00463">
    <property type="entry name" value="ZN2_CY6_FUNGAL_1"/>
    <property type="match status" value="1"/>
</dbReference>
<reference evidence="6" key="4">
    <citation type="submission" date="2017-12" db="EMBL/GenBank/DDBJ databases">
        <authorList>
            <person name="van Kan J."/>
        </authorList>
    </citation>
    <scope>NUCLEOTIDE SEQUENCE</scope>
    <source>
        <strain evidence="6">B05.10</strain>
    </source>
</reference>
<dbReference type="KEGG" id="bfu:BCIN_04g03220"/>
<dbReference type="GO" id="GO:0006351">
    <property type="term" value="P:DNA-templated transcription"/>
    <property type="evidence" value="ECO:0007669"/>
    <property type="project" value="InterPro"/>
</dbReference>
<dbReference type="VEuPathDB" id="FungiDB:Bcin04g03220"/>
<dbReference type="PROSITE" id="PS50048">
    <property type="entry name" value="ZN2_CY6_FUNGAL_2"/>
    <property type="match status" value="1"/>
</dbReference>
<dbReference type="Proteomes" id="UP000001798">
    <property type="component" value="Chromosome 4"/>
</dbReference>
<dbReference type="RefSeq" id="XP_024548286.1">
    <property type="nucleotide sequence ID" value="XM_024692510.1"/>
</dbReference>